<protein>
    <submittedName>
        <fullName evidence="2">Uncharacterized protein</fullName>
    </submittedName>
</protein>
<feature type="compositionally biased region" description="Basic and acidic residues" evidence="1">
    <location>
        <begin position="1"/>
        <end position="19"/>
    </location>
</feature>
<name>A0A8J6L971_TENMO</name>
<dbReference type="AlphaFoldDB" id="A0A8J6L971"/>
<comment type="caution">
    <text evidence="2">The sequence shown here is derived from an EMBL/GenBank/DDBJ whole genome shotgun (WGS) entry which is preliminary data.</text>
</comment>
<proteinExistence type="predicted"/>
<dbReference type="Proteomes" id="UP000719412">
    <property type="component" value="Unassembled WGS sequence"/>
</dbReference>
<dbReference type="EMBL" id="JABDTM020026557">
    <property type="protein sequence ID" value="KAH0811777.1"/>
    <property type="molecule type" value="Genomic_DNA"/>
</dbReference>
<sequence>METAADDRQTEGQRGRNGKEGGGQVRPSGVEVTARPRAESNTTVGIGDCDHDSLVFRRDHSSVWNEQLKMAPEGRDIYYH</sequence>
<reference evidence="2" key="2">
    <citation type="submission" date="2021-08" db="EMBL/GenBank/DDBJ databases">
        <authorList>
            <person name="Eriksson T."/>
        </authorList>
    </citation>
    <scope>NUCLEOTIDE SEQUENCE</scope>
    <source>
        <strain evidence="2">Stoneville</strain>
        <tissue evidence="2">Whole head</tissue>
    </source>
</reference>
<evidence type="ECO:0000313" key="2">
    <source>
        <dbReference type="EMBL" id="KAH0811777.1"/>
    </source>
</evidence>
<organism evidence="2 3">
    <name type="scientific">Tenebrio molitor</name>
    <name type="common">Yellow mealworm beetle</name>
    <dbReference type="NCBI Taxonomy" id="7067"/>
    <lineage>
        <taxon>Eukaryota</taxon>
        <taxon>Metazoa</taxon>
        <taxon>Ecdysozoa</taxon>
        <taxon>Arthropoda</taxon>
        <taxon>Hexapoda</taxon>
        <taxon>Insecta</taxon>
        <taxon>Pterygota</taxon>
        <taxon>Neoptera</taxon>
        <taxon>Endopterygota</taxon>
        <taxon>Coleoptera</taxon>
        <taxon>Polyphaga</taxon>
        <taxon>Cucujiformia</taxon>
        <taxon>Tenebrionidae</taxon>
        <taxon>Tenebrio</taxon>
    </lineage>
</organism>
<feature type="region of interest" description="Disordered" evidence="1">
    <location>
        <begin position="1"/>
        <end position="48"/>
    </location>
</feature>
<evidence type="ECO:0000313" key="3">
    <source>
        <dbReference type="Proteomes" id="UP000719412"/>
    </source>
</evidence>
<evidence type="ECO:0000256" key="1">
    <source>
        <dbReference type="SAM" id="MobiDB-lite"/>
    </source>
</evidence>
<gene>
    <name evidence="2" type="ORF">GEV33_011013</name>
</gene>
<keyword evidence="3" id="KW-1185">Reference proteome</keyword>
<accession>A0A8J6L971</accession>
<reference evidence="2" key="1">
    <citation type="journal article" date="2020" name="J Insects Food Feed">
        <title>The yellow mealworm (Tenebrio molitor) genome: a resource for the emerging insects as food and feed industry.</title>
        <authorList>
            <person name="Eriksson T."/>
            <person name="Andere A."/>
            <person name="Kelstrup H."/>
            <person name="Emery V."/>
            <person name="Picard C."/>
        </authorList>
    </citation>
    <scope>NUCLEOTIDE SEQUENCE</scope>
    <source>
        <strain evidence="2">Stoneville</strain>
        <tissue evidence="2">Whole head</tissue>
    </source>
</reference>